<dbReference type="PANTHER" id="PTHR13471:SF0">
    <property type="entry name" value="NUCLEAR EXOSOME REGULATOR NRDE2"/>
    <property type="match status" value="1"/>
</dbReference>
<gene>
    <name evidence="5" type="ORF">CC80DRAFT_526586</name>
</gene>
<sequence>MATNVPKFASFRPKPKEPEQSTKESPRPEKHAKSKTSSREKEKVREKERPRDSSGREKDSRPREHDAAPSKVYFSDRRGDRDFAKYGTFNKYDVPPYRLFGYGHVLGLPLGAKIDRDRSTDKEVVITPPQGQRQKRLLTEKRISREPTRSVRFVKVTAEEGGLDADFIAIGKRKREGSDEDEDDDYRRLDRPTSVTKPSDPDAEYESETVGDADSEVTQRNAILVRRTRENPQDVQAWLDLIDHQEPMMKIDRSLSDFNSSDKQNLADIRISTYEHALKKMTTDEGSQARLYAGLMAEASRSWDELRLSNKWTEILSKFPACEQLWIQYLDFVQSSFTTFKYENCRTTFFKCLKTLYNSEQKGQKDFVLHVFVRLTSMIHQAGYQELALAVWQALLEFQLLRPKSLLNESLKECLRSFEEFWDSEVARIGEEGAAGWEKFDQNISLPPPPGNEPIEAPATTATNMDDFCKQEVENESKLRYPGRTTDELGEDDPFHTVLFSDIEEFLTLVPQDTPAKTILNALLYFCGLPPIQVDNDMSGYPIDPLLQCTFAKTSFDGGTSDTLTQIMKRYSSVPVQSWQSTTELLFTKAFPTYSGVVEAVFIRRLLKLLAFDVPADEALGEYLLALESQYFPTEAQKTAKKLLKARPSSLRLYNAYALAESRGGNSAKADQVFSAALSMQKDNSPFSTPGSLELFNNWVWEALRQGKSNEALQRLVSPTGKIVEETVPQQATLLRTRTVLSELTERSLLGNDFPSAVTSTSLSALLAYLSNNQNVDIALNIHTTLAKWFTSHALSQSPAAELHAQAIAHFLAHHATHARIVKPSLLRTTLEPLLASFPNNTILLSLYAANEARFSIDDRVRDMLHNNVLANPKDRSIVYWTFAIHYETLRGLASGSTSHSIRALYLKAEDDIGAHCPALWKQHVVFEIAEARKESAKYPSAKKPRKDGKKRKEETRVEEAYKRVKDVFFRGVTMLPWCKEFAMMAFTHLGSEFLSEEERRRVYGVLAEKELRVYVELVGGGFVAN</sequence>
<evidence type="ECO:0000256" key="4">
    <source>
        <dbReference type="SAM" id="MobiDB-lite"/>
    </source>
</evidence>
<organism evidence="5 6">
    <name type="scientific">Byssothecium circinans</name>
    <dbReference type="NCBI Taxonomy" id="147558"/>
    <lineage>
        <taxon>Eukaryota</taxon>
        <taxon>Fungi</taxon>
        <taxon>Dikarya</taxon>
        <taxon>Ascomycota</taxon>
        <taxon>Pezizomycotina</taxon>
        <taxon>Dothideomycetes</taxon>
        <taxon>Pleosporomycetidae</taxon>
        <taxon>Pleosporales</taxon>
        <taxon>Massarineae</taxon>
        <taxon>Massarinaceae</taxon>
        <taxon>Byssothecium</taxon>
    </lineage>
</organism>
<dbReference type="GO" id="GO:0071013">
    <property type="term" value="C:catalytic step 2 spliceosome"/>
    <property type="evidence" value="ECO:0007669"/>
    <property type="project" value="TreeGrafter"/>
</dbReference>
<dbReference type="Proteomes" id="UP000800035">
    <property type="component" value="Unassembled WGS sequence"/>
</dbReference>
<protein>
    <submittedName>
        <fullName evidence="5">DUF1740-domain-containing protein</fullName>
    </submittedName>
</protein>
<dbReference type="EMBL" id="ML976997">
    <property type="protein sequence ID" value="KAF1954822.1"/>
    <property type="molecule type" value="Genomic_DNA"/>
</dbReference>
<comment type="subcellular location">
    <subcellularLocation>
        <location evidence="1">Nucleus</location>
    </subcellularLocation>
</comment>
<keyword evidence="3" id="KW-0539">Nucleus</keyword>
<accession>A0A6A5TT33</accession>
<comment type="similarity">
    <text evidence="2">Belongs to the NRDE2 family.</text>
</comment>
<evidence type="ECO:0000256" key="3">
    <source>
        <dbReference type="ARBA" id="ARBA00023242"/>
    </source>
</evidence>
<feature type="region of interest" description="Disordered" evidence="4">
    <location>
        <begin position="1"/>
        <end position="77"/>
    </location>
</feature>
<keyword evidence="6" id="KW-1185">Reference proteome</keyword>
<reference evidence="5" key="1">
    <citation type="journal article" date="2020" name="Stud. Mycol.">
        <title>101 Dothideomycetes genomes: a test case for predicting lifestyles and emergence of pathogens.</title>
        <authorList>
            <person name="Haridas S."/>
            <person name="Albert R."/>
            <person name="Binder M."/>
            <person name="Bloem J."/>
            <person name="Labutti K."/>
            <person name="Salamov A."/>
            <person name="Andreopoulos B."/>
            <person name="Baker S."/>
            <person name="Barry K."/>
            <person name="Bills G."/>
            <person name="Bluhm B."/>
            <person name="Cannon C."/>
            <person name="Castanera R."/>
            <person name="Culley D."/>
            <person name="Daum C."/>
            <person name="Ezra D."/>
            <person name="Gonzalez J."/>
            <person name="Henrissat B."/>
            <person name="Kuo A."/>
            <person name="Liang C."/>
            <person name="Lipzen A."/>
            <person name="Lutzoni F."/>
            <person name="Magnuson J."/>
            <person name="Mondo S."/>
            <person name="Nolan M."/>
            <person name="Ohm R."/>
            <person name="Pangilinan J."/>
            <person name="Park H.-J."/>
            <person name="Ramirez L."/>
            <person name="Alfaro M."/>
            <person name="Sun H."/>
            <person name="Tritt A."/>
            <person name="Yoshinaga Y."/>
            <person name="Zwiers L.-H."/>
            <person name="Turgeon B."/>
            <person name="Goodwin S."/>
            <person name="Spatafora J."/>
            <person name="Crous P."/>
            <person name="Grigoriev I."/>
        </authorList>
    </citation>
    <scope>NUCLEOTIDE SEQUENCE</scope>
    <source>
        <strain evidence="5">CBS 675.92</strain>
    </source>
</reference>
<evidence type="ECO:0000256" key="2">
    <source>
        <dbReference type="ARBA" id="ARBA00009265"/>
    </source>
</evidence>
<dbReference type="GO" id="GO:1902369">
    <property type="term" value="P:negative regulation of RNA catabolic process"/>
    <property type="evidence" value="ECO:0007669"/>
    <property type="project" value="TreeGrafter"/>
</dbReference>
<dbReference type="AlphaFoldDB" id="A0A6A5TT33"/>
<proteinExistence type="inferred from homology"/>
<dbReference type="OrthoDB" id="297219at2759"/>
<feature type="compositionally biased region" description="Acidic residues" evidence="4">
    <location>
        <begin position="201"/>
        <end position="215"/>
    </location>
</feature>
<dbReference type="SUPFAM" id="SSF48452">
    <property type="entry name" value="TPR-like"/>
    <property type="match status" value="1"/>
</dbReference>
<dbReference type="GO" id="GO:0031048">
    <property type="term" value="P:regulatory ncRNA-mediated heterochromatin formation"/>
    <property type="evidence" value="ECO:0007669"/>
    <property type="project" value="TreeGrafter"/>
</dbReference>
<evidence type="ECO:0000256" key="1">
    <source>
        <dbReference type="ARBA" id="ARBA00004123"/>
    </source>
</evidence>
<feature type="region of interest" description="Disordered" evidence="4">
    <location>
        <begin position="174"/>
        <end position="215"/>
    </location>
</feature>
<feature type="compositionally biased region" description="Basic and acidic residues" evidence="4">
    <location>
        <begin position="14"/>
        <end position="77"/>
    </location>
</feature>
<evidence type="ECO:0000313" key="6">
    <source>
        <dbReference type="Proteomes" id="UP000800035"/>
    </source>
</evidence>
<dbReference type="InterPro" id="IPR011990">
    <property type="entry name" value="TPR-like_helical_dom_sf"/>
</dbReference>
<dbReference type="Pfam" id="PF08424">
    <property type="entry name" value="NRDE-2"/>
    <property type="match status" value="1"/>
</dbReference>
<dbReference type="PANTHER" id="PTHR13471">
    <property type="entry name" value="TETRATRICOPEPTIDE-LIKE HELICAL"/>
    <property type="match status" value="1"/>
</dbReference>
<dbReference type="Gene3D" id="1.25.40.10">
    <property type="entry name" value="Tetratricopeptide repeat domain"/>
    <property type="match status" value="3"/>
</dbReference>
<name>A0A6A5TT33_9PLEO</name>
<dbReference type="InterPro" id="IPR013633">
    <property type="entry name" value="NRDE-2"/>
</dbReference>
<evidence type="ECO:0000313" key="5">
    <source>
        <dbReference type="EMBL" id="KAF1954822.1"/>
    </source>
</evidence>